<feature type="domain" description="ZP" evidence="4">
    <location>
        <begin position="39"/>
        <end position="322"/>
    </location>
</feature>
<reference evidence="6" key="1">
    <citation type="submission" date="2012-01" db="EMBL/GenBank/DDBJ databases">
        <authorList>
            <person name="Walter R."/>
            <person name="Schartl M."/>
            <person name="Warren W."/>
        </authorList>
    </citation>
    <scope>NUCLEOTIDE SEQUENCE [LARGE SCALE GENOMIC DNA]</scope>
    <source>
        <strain evidence="6">JP 163 A</strain>
    </source>
</reference>
<dbReference type="Pfam" id="PF23344">
    <property type="entry name" value="ZP-N"/>
    <property type="match status" value="1"/>
</dbReference>
<dbReference type="RefSeq" id="XP_005804194.2">
    <property type="nucleotide sequence ID" value="XM_005804137.3"/>
</dbReference>
<dbReference type="GeneID" id="102225459"/>
<keyword evidence="6" id="KW-1185">Reference proteome</keyword>
<dbReference type="AlphaFoldDB" id="A0A3B5RAN7"/>
<organism evidence="5 6">
    <name type="scientific">Xiphophorus maculatus</name>
    <name type="common">Southern platyfish</name>
    <name type="synonym">Platypoecilus maculatus</name>
    <dbReference type="NCBI Taxonomy" id="8083"/>
    <lineage>
        <taxon>Eukaryota</taxon>
        <taxon>Metazoa</taxon>
        <taxon>Chordata</taxon>
        <taxon>Craniata</taxon>
        <taxon>Vertebrata</taxon>
        <taxon>Euteleostomi</taxon>
        <taxon>Actinopterygii</taxon>
        <taxon>Neopterygii</taxon>
        <taxon>Teleostei</taxon>
        <taxon>Neoteleostei</taxon>
        <taxon>Acanthomorphata</taxon>
        <taxon>Ovalentaria</taxon>
        <taxon>Atherinomorphae</taxon>
        <taxon>Cyprinodontiformes</taxon>
        <taxon>Poeciliidae</taxon>
        <taxon>Poeciliinae</taxon>
        <taxon>Xiphophorus</taxon>
    </lineage>
</organism>
<dbReference type="GeneTree" id="ENSGT00940000166045"/>
<dbReference type="InterPro" id="IPR055355">
    <property type="entry name" value="ZP-C"/>
</dbReference>
<dbReference type="InParanoid" id="A0A3B5RAN7"/>
<accession>A0A3B5RAN7</accession>
<dbReference type="OMA" id="INLCTAQ"/>
<dbReference type="OrthoDB" id="9274484at2759"/>
<dbReference type="PROSITE" id="PS51034">
    <property type="entry name" value="ZP_2"/>
    <property type="match status" value="1"/>
</dbReference>
<sequence length="393" mass="42893">MDLFLCLPLLALFLQPALCVYNCSKMYERTPENSDLTIECSTTMITIEVNLCTALWAGFNASNLALNGNHNNTACLGSIDDSVEPPIIRYYLPVNNSVDNSCRQSVHIVDEIPDPSGPFSSFSSIQTVIISSYIDTPKTDSGIISYSTDLHYYFSCSYPLEYLINNTQIVASSVSVATTNNNGSFIDTLKMGVFNDTDYRYPLTVPSSGLELRTKVYVEVKAVNLTGNFHVLLDHCFATPSPYNMTQTDQYNFFTGCQVSTRTIITSNGLSNVARFNFEAFRFVQHRNQEKSTIYLHCILRLCEPTKCQELLNACNARRKRSLTPFGEESSNSATVSVGPLYTAATDVPVTAGSTGDTVASGSAGVDASSLVVWLMLGSVVAALLPDTVTGLS</sequence>
<dbReference type="Proteomes" id="UP000002852">
    <property type="component" value="Unassembled WGS sequence"/>
</dbReference>
<dbReference type="KEGG" id="xma:102225459"/>
<evidence type="ECO:0000256" key="1">
    <source>
        <dbReference type="ARBA" id="ARBA00022729"/>
    </source>
</evidence>
<dbReference type="Ensembl" id="ENSXMAT00000031962.1">
    <property type="protein sequence ID" value="ENSXMAP00000038966.1"/>
    <property type="gene ID" value="ENSXMAG00000022084.1"/>
</dbReference>
<dbReference type="InterPro" id="IPR042235">
    <property type="entry name" value="ZP-C_dom"/>
</dbReference>
<dbReference type="PANTHER" id="PTHR14002">
    <property type="entry name" value="ENDOGLIN/TGF-BETA RECEPTOR TYPE III"/>
    <property type="match status" value="1"/>
</dbReference>
<dbReference type="Gene3D" id="2.60.40.4100">
    <property type="entry name" value="Zona pellucida, ZP-C domain"/>
    <property type="match status" value="1"/>
</dbReference>
<evidence type="ECO:0000313" key="5">
    <source>
        <dbReference type="Ensembl" id="ENSXMAP00000038966.1"/>
    </source>
</evidence>
<evidence type="ECO:0000313" key="6">
    <source>
        <dbReference type="Proteomes" id="UP000002852"/>
    </source>
</evidence>
<proteinExistence type="predicted"/>
<dbReference type="FunCoup" id="A0A3B5RAN7">
    <property type="interactions" value="7"/>
</dbReference>
<evidence type="ECO:0000256" key="3">
    <source>
        <dbReference type="SAM" id="SignalP"/>
    </source>
</evidence>
<dbReference type="InterPro" id="IPR055356">
    <property type="entry name" value="ZP-N"/>
</dbReference>
<dbReference type="PANTHER" id="PTHR14002:SF14">
    <property type="entry name" value="SI:DKEY-103G5.3"/>
    <property type="match status" value="1"/>
</dbReference>
<feature type="signal peptide" evidence="3">
    <location>
        <begin position="1"/>
        <end position="19"/>
    </location>
</feature>
<keyword evidence="1 3" id="KW-0732">Signal</keyword>
<dbReference type="Pfam" id="PF00100">
    <property type="entry name" value="Zona_pellucida"/>
    <property type="match status" value="1"/>
</dbReference>
<keyword evidence="2" id="KW-1015">Disulfide bond</keyword>
<reference evidence="6" key="2">
    <citation type="journal article" date="2013" name="Nat. Genet.">
        <title>The genome of the platyfish, Xiphophorus maculatus, provides insights into evolutionary adaptation and several complex traits.</title>
        <authorList>
            <person name="Schartl M."/>
            <person name="Walter R.B."/>
            <person name="Shen Y."/>
            <person name="Garcia T."/>
            <person name="Catchen J."/>
            <person name="Amores A."/>
            <person name="Braasch I."/>
            <person name="Chalopin D."/>
            <person name="Volff J.N."/>
            <person name="Lesch K.P."/>
            <person name="Bisazza A."/>
            <person name="Minx P."/>
            <person name="Hillier L."/>
            <person name="Wilson R.K."/>
            <person name="Fuerstenberg S."/>
            <person name="Boore J."/>
            <person name="Searle S."/>
            <person name="Postlethwait J.H."/>
            <person name="Warren W.C."/>
        </authorList>
    </citation>
    <scope>NUCLEOTIDE SEQUENCE [LARGE SCALE GENOMIC DNA]</scope>
    <source>
        <strain evidence="6">JP 163 A</strain>
    </source>
</reference>
<feature type="chain" id="PRO_5017195952" evidence="3">
    <location>
        <begin position="20"/>
        <end position="393"/>
    </location>
</feature>
<evidence type="ECO:0000259" key="4">
    <source>
        <dbReference type="PROSITE" id="PS51034"/>
    </source>
</evidence>
<protein>
    <submittedName>
        <fullName evidence="5">Si:dkey-103g5.3</fullName>
    </submittedName>
</protein>
<reference evidence="5" key="3">
    <citation type="submission" date="2025-08" db="UniProtKB">
        <authorList>
            <consortium name="Ensembl"/>
        </authorList>
    </citation>
    <scope>IDENTIFICATION</scope>
    <source>
        <strain evidence="5">JP 163 A</strain>
    </source>
</reference>
<dbReference type="InterPro" id="IPR001507">
    <property type="entry name" value="ZP_dom"/>
</dbReference>
<evidence type="ECO:0000256" key="2">
    <source>
        <dbReference type="ARBA" id="ARBA00023157"/>
    </source>
</evidence>
<dbReference type="SMART" id="SM00241">
    <property type="entry name" value="ZP"/>
    <property type="match status" value="1"/>
</dbReference>
<reference evidence="5" key="4">
    <citation type="submission" date="2025-09" db="UniProtKB">
        <authorList>
            <consortium name="Ensembl"/>
        </authorList>
    </citation>
    <scope>IDENTIFICATION</scope>
    <source>
        <strain evidence="5">JP 163 A</strain>
    </source>
</reference>
<name>A0A3B5RAN7_XIPMA</name>